<dbReference type="PANTHER" id="PTHR13944">
    <property type="entry name" value="AGAP007712-PA"/>
    <property type="match status" value="1"/>
</dbReference>
<dbReference type="InterPro" id="IPR036770">
    <property type="entry name" value="Ankyrin_rpt-contain_sf"/>
</dbReference>
<comment type="caution">
    <text evidence="2">The sequence shown here is derived from an EMBL/GenBank/DDBJ whole genome shotgun (WGS) entry which is preliminary data.</text>
</comment>
<organism evidence="2 3">
    <name type="scientific">Marmota monax</name>
    <name type="common">Woodchuck</name>
    <dbReference type="NCBI Taxonomy" id="9995"/>
    <lineage>
        <taxon>Eukaryota</taxon>
        <taxon>Metazoa</taxon>
        <taxon>Chordata</taxon>
        <taxon>Craniata</taxon>
        <taxon>Vertebrata</taxon>
        <taxon>Euteleostomi</taxon>
        <taxon>Mammalia</taxon>
        <taxon>Eutheria</taxon>
        <taxon>Euarchontoglires</taxon>
        <taxon>Glires</taxon>
        <taxon>Rodentia</taxon>
        <taxon>Sciuromorpha</taxon>
        <taxon>Sciuridae</taxon>
        <taxon>Xerinae</taxon>
        <taxon>Marmotini</taxon>
        <taxon>Marmota</taxon>
    </lineage>
</organism>
<evidence type="ECO:0000256" key="1">
    <source>
        <dbReference type="SAM" id="MobiDB-lite"/>
    </source>
</evidence>
<feature type="region of interest" description="Disordered" evidence="1">
    <location>
        <begin position="1"/>
        <end position="48"/>
    </location>
</feature>
<feature type="region of interest" description="Disordered" evidence="1">
    <location>
        <begin position="366"/>
        <end position="411"/>
    </location>
</feature>
<feature type="compositionally biased region" description="Low complexity" evidence="1">
    <location>
        <begin position="27"/>
        <end position="36"/>
    </location>
</feature>
<evidence type="ECO:0000313" key="2">
    <source>
        <dbReference type="EMBL" id="VTJ66315.1"/>
    </source>
</evidence>
<dbReference type="Proteomes" id="UP000335636">
    <property type="component" value="Unassembled WGS sequence"/>
</dbReference>
<dbReference type="PANTHER" id="PTHR13944:SF22">
    <property type="entry name" value="RHO GUANINE NUCLEOTIDE EXCHANGE FACTOR 28"/>
    <property type="match status" value="1"/>
</dbReference>
<protein>
    <submittedName>
        <fullName evidence="2">Uncharacterized protein</fullName>
    </submittedName>
</protein>
<feature type="compositionally biased region" description="Basic and acidic residues" evidence="1">
    <location>
        <begin position="389"/>
        <end position="399"/>
    </location>
</feature>
<proteinExistence type="predicted"/>
<gene>
    <name evidence="2" type="ORF">MONAX_5E008988</name>
</gene>
<name>A0A5E4BAD7_MARMO</name>
<accession>A0A5E4BAD7</accession>
<reference evidence="2" key="1">
    <citation type="submission" date="2019-04" db="EMBL/GenBank/DDBJ databases">
        <authorList>
            <person name="Alioto T."/>
            <person name="Alioto T."/>
        </authorList>
    </citation>
    <scope>NUCLEOTIDE SEQUENCE [LARGE SCALE GENOMIC DNA]</scope>
</reference>
<keyword evidence="3" id="KW-1185">Reference proteome</keyword>
<feature type="non-terminal residue" evidence="2">
    <location>
        <position position="1"/>
    </location>
</feature>
<dbReference type="EMBL" id="CABDUW010000339">
    <property type="protein sequence ID" value="VTJ66315.1"/>
    <property type="molecule type" value="Genomic_DNA"/>
</dbReference>
<evidence type="ECO:0000313" key="3">
    <source>
        <dbReference type="Proteomes" id="UP000335636"/>
    </source>
</evidence>
<dbReference type="GO" id="GO:0035023">
    <property type="term" value="P:regulation of Rho protein signal transduction"/>
    <property type="evidence" value="ECO:0007669"/>
    <property type="project" value="TreeGrafter"/>
</dbReference>
<dbReference type="GO" id="GO:0000902">
    <property type="term" value="P:cell morphogenesis"/>
    <property type="evidence" value="ECO:0007669"/>
    <property type="project" value="TreeGrafter"/>
</dbReference>
<sequence length="432" mass="46848">AGKPAGPGASAPPPPPGPQQGRRRVLAAPGRGFPASGSGGPGAHSWAPWGRPRGAAPCLGSGGFGAAAPDAEAMELSCSEVPLYGQMTVYAKFGKNVYLPEDAEFYFIYDGSHQRHIVIAERIQDNILQSRIPGHRLQETVTVSVCLCSEGYSPVTMGSGSVTYVDNMACRLARLLVTQADRLTAYSHQSLLTPFALTVAALPALDEELVLALTQLELPAGWTVLGSSSLEVSLHRESLLHLAVRWGLAKLSHFLLCLPGGVQALALPNEEGATPLDLASHGGHSRLVEDITNFQDKCSPGFSRVRLSEDASLQYIHSSETLTLTLNHTAGHLLEADIKLFRKYFWDRAFLVKVCALEQEVRPEERPTMPSRVAETEEEIKNVGSSRSPTEKEDVKCVKSLEVQPSEHEDQENLDLDLRILIRSKGFWLTTS</sequence>
<dbReference type="SUPFAM" id="SSF48403">
    <property type="entry name" value="Ankyrin repeat"/>
    <property type="match status" value="1"/>
</dbReference>
<dbReference type="InterPro" id="IPR051632">
    <property type="entry name" value="Rho_GEF"/>
</dbReference>
<dbReference type="AlphaFoldDB" id="A0A5E4BAD7"/>